<evidence type="ECO:0000256" key="2">
    <source>
        <dbReference type="ARBA" id="ARBA00012438"/>
    </source>
</evidence>
<dbReference type="SMART" id="SM00387">
    <property type="entry name" value="HATPase_c"/>
    <property type="match status" value="1"/>
</dbReference>
<feature type="transmembrane region" description="Helical" evidence="4">
    <location>
        <begin position="42"/>
        <end position="63"/>
    </location>
</feature>
<keyword evidence="3" id="KW-0175">Coiled coil</keyword>
<comment type="catalytic activity">
    <reaction evidence="1">
        <text>ATP + protein L-histidine = ADP + protein N-phospho-L-histidine.</text>
        <dbReference type="EC" id="2.7.13.3"/>
    </reaction>
</comment>
<dbReference type="SUPFAM" id="SSF53850">
    <property type="entry name" value="Periplasmic binding protein-like II"/>
    <property type="match status" value="1"/>
</dbReference>
<dbReference type="AlphaFoldDB" id="A0A923IBG9"/>
<proteinExistence type="predicted"/>
<keyword evidence="4" id="KW-1133">Transmembrane helix</keyword>
<keyword evidence="6" id="KW-0808">Transferase</keyword>
<dbReference type="PANTHER" id="PTHR43065">
    <property type="entry name" value="SENSOR HISTIDINE KINASE"/>
    <property type="match status" value="1"/>
</dbReference>
<feature type="transmembrane region" description="Helical" evidence="4">
    <location>
        <begin position="12"/>
        <end position="33"/>
    </location>
</feature>
<dbReference type="Gene3D" id="3.30.565.10">
    <property type="entry name" value="Histidine kinase-like ATPase, C-terminal domain"/>
    <property type="match status" value="1"/>
</dbReference>
<feature type="coiled-coil region" evidence="3">
    <location>
        <begin position="83"/>
        <end position="117"/>
    </location>
</feature>
<dbReference type="PROSITE" id="PS50109">
    <property type="entry name" value="HIS_KIN"/>
    <property type="match status" value="1"/>
</dbReference>
<dbReference type="GO" id="GO:0004673">
    <property type="term" value="F:protein histidine kinase activity"/>
    <property type="evidence" value="ECO:0007669"/>
    <property type="project" value="UniProtKB-EC"/>
</dbReference>
<dbReference type="InterPro" id="IPR005467">
    <property type="entry name" value="His_kinase_dom"/>
</dbReference>
<evidence type="ECO:0000256" key="1">
    <source>
        <dbReference type="ARBA" id="ARBA00000085"/>
    </source>
</evidence>
<dbReference type="RefSeq" id="WP_186881750.1">
    <property type="nucleotide sequence ID" value="NZ_JACOGG010000012.1"/>
</dbReference>
<dbReference type="SUPFAM" id="SSF55874">
    <property type="entry name" value="ATPase domain of HSP90 chaperone/DNA topoisomerase II/histidine kinase"/>
    <property type="match status" value="1"/>
</dbReference>
<keyword evidence="4" id="KW-0472">Membrane</keyword>
<dbReference type="InterPro" id="IPR004358">
    <property type="entry name" value="Sig_transdc_His_kin-like_C"/>
</dbReference>
<keyword evidence="6" id="KW-0418">Kinase</keyword>
<evidence type="ECO:0000256" key="3">
    <source>
        <dbReference type="SAM" id="Coils"/>
    </source>
</evidence>
<evidence type="ECO:0000256" key="4">
    <source>
        <dbReference type="SAM" id="Phobius"/>
    </source>
</evidence>
<dbReference type="Proteomes" id="UP000612361">
    <property type="component" value="Unassembled WGS sequence"/>
</dbReference>
<accession>A0A923IBG9</accession>
<evidence type="ECO:0000313" key="6">
    <source>
        <dbReference type="EMBL" id="MBC3936195.1"/>
    </source>
</evidence>
<dbReference type="Pfam" id="PF02518">
    <property type="entry name" value="HATPase_c"/>
    <property type="match status" value="1"/>
</dbReference>
<protein>
    <recommendedName>
        <fullName evidence="2">histidine kinase</fullName>
        <ecNumber evidence="2">2.7.13.3</ecNumber>
    </recommendedName>
</protein>
<keyword evidence="7" id="KW-1185">Reference proteome</keyword>
<dbReference type="InterPro" id="IPR036890">
    <property type="entry name" value="HATPase_C_sf"/>
</dbReference>
<dbReference type="InterPro" id="IPR003594">
    <property type="entry name" value="HATPase_dom"/>
</dbReference>
<keyword evidence="4" id="KW-0812">Transmembrane</keyword>
<dbReference type="EMBL" id="JACOGG010000012">
    <property type="protein sequence ID" value="MBC3936195.1"/>
    <property type="molecule type" value="Genomic_DNA"/>
</dbReference>
<organism evidence="6 7">
    <name type="scientific">Undibacterium rugosum</name>
    <dbReference type="NCBI Taxonomy" id="2762291"/>
    <lineage>
        <taxon>Bacteria</taxon>
        <taxon>Pseudomonadati</taxon>
        <taxon>Pseudomonadota</taxon>
        <taxon>Betaproteobacteria</taxon>
        <taxon>Burkholderiales</taxon>
        <taxon>Oxalobacteraceae</taxon>
        <taxon>Undibacterium</taxon>
    </lineage>
</organism>
<evidence type="ECO:0000313" key="7">
    <source>
        <dbReference type="Proteomes" id="UP000612361"/>
    </source>
</evidence>
<evidence type="ECO:0000259" key="5">
    <source>
        <dbReference type="PROSITE" id="PS50109"/>
    </source>
</evidence>
<sequence length="630" mass="69972">MGFQKHNPITAFWHYLLIAVALACLLALGCYLLDRPQSGSTFLLYLLLLPTGLVLILTAYWRWDLSRGFADIEAQRCHDAAELALLQERADSLTKALDLSNQRLIEALQQIDQMRHQFIENERYLMLDALVHGVASELVSPVSNLVLLNSTLADASVQLRKLAEGEVTRSGLRNISAQFQQGTSMLSLNLQRVDDLMSSVKQLVSGQRNSEKREFSLQTLLDESCAALQSRVRLSNHVMLVDVEYGIVMNSHPGAITQLVLNLFNNAFVHALEGVEKGLISLQASKADEGTVKIIFSDNGNGIDDSLLKEILQPMLLRKMGKADSGLGLHVCQHLVSFVLGGRMLVESKRGQGTTITMYLPLEAPDVATNTIKIGVPKDVYDDWQMIQQQGQAEYAAFQAHERLRRDLVELYFLMQALRTCWSGAETVLLPVTDYATGLRMLQTGQLSALGTTVWQMDACAIASDVLLSAPVITEEQSLVGIYTLLGNEMALRCRKKEDLRDLRFVCSKDWSVDWTTLQHLGVKHCLDMKNWHEMVLMLAEGEVDAILAPFSMRDDLALLVDGHVFVPLPGIRVALRGSRHFALSPVEYGPQLVEKVMPAILAQVEGGQFAAALLECGYLNQATSAWEIW</sequence>
<name>A0A923IBG9_9BURK</name>
<gene>
    <name evidence="6" type="ORF">H8K47_12545</name>
</gene>
<reference evidence="6" key="1">
    <citation type="submission" date="2020-08" db="EMBL/GenBank/DDBJ databases">
        <title>Novel species isolated from subtropical streams in China.</title>
        <authorList>
            <person name="Lu H."/>
        </authorList>
    </citation>
    <scope>NUCLEOTIDE SEQUENCE</scope>
    <source>
        <strain evidence="6">CY7W</strain>
    </source>
</reference>
<feature type="domain" description="Histidine kinase" evidence="5">
    <location>
        <begin position="133"/>
        <end position="364"/>
    </location>
</feature>
<dbReference type="PRINTS" id="PR00344">
    <property type="entry name" value="BCTRLSENSOR"/>
</dbReference>
<dbReference type="PROSITE" id="PS51257">
    <property type="entry name" value="PROKAR_LIPOPROTEIN"/>
    <property type="match status" value="1"/>
</dbReference>
<comment type="caution">
    <text evidence="6">The sequence shown here is derived from an EMBL/GenBank/DDBJ whole genome shotgun (WGS) entry which is preliminary data.</text>
</comment>
<dbReference type="EC" id="2.7.13.3" evidence="2"/>